<evidence type="ECO:0000259" key="2">
    <source>
        <dbReference type="Pfam" id="PF08392"/>
    </source>
</evidence>
<feature type="domain" description="FAE" evidence="2">
    <location>
        <begin position="118"/>
        <end position="213"/>
    </location>
</feature>
<dbReference type="GO" id="GO:0016747">
    <property type="term" value="F:acyltransferase activity, transferring groups other than amino-acyl groups"/>
    <property type="evidence" value="ECO:0007669"/>
    <property type="project" value="InterPro"/>
</dbReference>
<keyword evidence="1" id="KW-0012">Acyltransferase</keyword>
<dbReference type="GO" id="GO:0006633">
    <property type="term" value="P:fatty acid biosynthetic process"/>
    <property type="evidence" value="ECO:0007669"/>
    <property type="project" value="InterPro"/>
</dbReference>
<dbReference type="InterPro" id="IPR012392">
    <property type="entry name" value="3-ktacl-CoA_syn"/>
</dbReference>
<sequence>MARGMVERYFISHIDGGGDRRHGAVEARRPMRGDGLAQEEVAVWRHGDVDGRVARQATMTTLLYLMSRSRTVYIVDYACFRPDSNYRTSKAAWIENIHHSWSYDDSGHLRFLPVFLNGLIAVGLAKDLLQNAPSNAHALVVSTEILTGAYYTGGKREMQLTDMLFRMGGSAVLLSTSSTRACFELAHVIRNCTSSEHGAYRCVFYEEDMTREFLVSIYPRRYQGCAA</sequence>
<dbReference type="GO" id="GO:0016020">
    <property type="term" value="C:membrane"/>
    <property type="evidence" value="ECO:0007669"/>
    <property type="project" value="InterPro"/>
</dbReference>
<organism evidence="3">
    <name type="scientific">Aegilops tauschii</name>
    <name type="common">Tausch's goatgrass</name>
    <name type="synonym">Aegilops squarrosa</name>
    <dbReference type="NCBI Taxonomy" id="37682"/>
    <lineage>
        <taxon>Eukaryota</taxon>
        <taxon>Viridiplantae</taxon>
        <taxon>Streptophyta</taxon>
        <taxon>Embryophyta</taxon>
        <taxon>Tracheophyta</taxon>
        <taxon>Spermatophyta</taxon>
        <taxon>Magnoliopsida</taxon>
        <taxon>Liliopsida</taxon>
        <taxon>Poales</taxon>
        <taxon>Poaceae</taxon>
        <taxon>BOP clade</taxon>
        <taxon>Pooideae</taxon>
        <taxon>Triticodae</taxon>
        <taxon>Triticeae</taxon>
        <taxon>Triticinae</taxon>
        <taxon>Aegilops</taxon>
    </lineage>
</organism>
<dbReference type="Pfam" id="PF08392">
    <property type="entry name" value="FAE1_CUT1_RppA"/>
    <property type="match status" value="1"/>
</dbReference>
<proteinExistence type="predicted"/>
<evidence type="ECO:0000313" key="3">
    <source>
        <dbReference type="EnsemblPlants" id="EMT16975"/>
    </source>
</evidence>
<name>N1QY89_AEGTA</name>
<keyword evidence="1" id="KW-0808">Transferase</keyword>
<accession>N1QY89</accession>
<dbReference type="SUPFAM" id="SSF53901">
    <property type="entry name" value="Thiolase-like"/>
    <property type="match status" value="1"/>
</dbReference>
<evidence type="ECO:0000256" key="1">
    <source>
        <dbReference type="ARBA" id="ARBA00023315"/>
    </source>
</evidence>
<dbReference type="Gene3D" id="3.40.47.10">
    <property type="match status" value="1"/>
</dbReference>
<dbReference type="InterPro" id="IPR016039">
    <property type="entry name" value="Thiolase-like"/>
</dbReference>
<dbReference type="AlphaFoldDB" id="N1QY89"/>
<dbReference type="EnsemblPlants" id="EMT16975">
    <property type="protein sequence ID" value="EMT16975"/>
    <property type="gene ID" value="F775_12142"/>
</dbReference>
<dbReference type="InterPro" id="IPR013601">
    <property type="entry name" value="FAE1_typ3_polyketide_synth"/>
</dbReference>
<dbReference type="PANTHER" id="PTHR31561">
    <property type="entry name" value="3-KETOACYL-COA SYNTHASE"/>
    <property type="match status" value="1"/>
</dbReference>
<protein>
    <submittedName>
        <fullName evidence="3">3-ketoacyl-CoA synthase 17</fullName>
    </submittedName>
</protein>
<reference evidence="3" key="1">
    <citation type="submission" date="2015-06" db="UniProtKB">
        <authorList>
            <consortium name="EnsemblPlants"/>
        </authorList>
    </citation>
    <scope>IDENTIFICATION</scope>
</reference>